<sequence>MSSANSTLKSNSIVRLPQGWLASHGFRSTRHRCVSLGLKLSGINMIDIIIYHSKRDFHQHHKKAVAQKNAMFKCMTGLMEDERYRWKKETFISETSFLSVNPKSAIETVRVKRRENLGHWDDPSSLSKVVSNSLSHFLSLSVAHGRNRANRRGFIFDRLPYRRWACFITFLRLDEWADWILHQTEVESLISPQTRISKVRRRPVG</sequence>
<name>A7EAU5_SCLS1</name>
<dbReference type="HOGENOM" id="CLU_1338221_0_0_1"/>
<evidence type="ECO:0000313" key="1">
    <source>
        <dbReference type="EMBL" id="EDN99573.1"/>
    </source>
</evidence>
<dbReference type="RefSeq" id="XP_001596211.1">
    <property type="nucleotide sequence ID" value="XM_001596161.1"/>
</dbReference>
<protein>
    <submittedName>
        <fullName evidence="1">Uncharacterized protein</fullName>
    </submittedName>
</protein>
<proteinExistence type="predicted"/>
<gene>
    <name evidence="1" type="ORF">SS1G_02428</name>
</gene>
<dbReference type="EMBL" id="CH476623">
    <property type="protein sequence ID" value="EDN99573.1"/>
    <property type="molecule type" value="Genomic_DNA"/>
</dbReference>
<dbReference type="Proteomes" id="UP000001312">
    <property type="component" value="Unassembled WGS sequence"/>
</dbReference>
<organism evidence="1 2">
    <name type="scientific">Sclerotinia sclerotiorum (strain ATCC 18683 / 1980 / Ss-1)</name>
    <name type="common">White mold</name>
    <name type="synonym">Whetzelinia sclerotiorum</name>
    <dbReference type="NCBI Taxonomy" id="665079"/>
    <lineage>
        <taxon>Eukaryota</taxon>
        <taxon>Fungi</taxon>
        <taxon>Dikarya</taxon>
        <taxon>Ascomycota</taxon>
        <taxon>Pezizomycotina</taxon>
        <taxon>Leotiomycetes</taxon>
        <taxon>Helotiales</taxon>
        <taxon>Sclerotiniaceae</taxon>
        <taxon>Sclerotinia</taxon>
    </lineage>
</organism>
<evidence type="ECO:0000313" key="2">
    <source>
        <dbReference type="Proteomes" id="UP000001312"/>
    </source>
</evidence>
<dbReference type="KEGG" id="ssl:SS1G_02428"/>
<dbReference type="AlphaFoldDB" id="A7EAU5"/>
<dbReference type="InParanoid" id="A7EAU5"/>
<accession>A7EAU5</accession>
<reference evidence="2" key="1">
    <citation type="journal article" date="2011" name="PLoS Genet.">
        <title>Genomic analysis of the necrotrophic fungal pathogens Sclerotinia sclerotiorum and Botrytis cinerea.</title>
        <authorList>
            <person name="Amselem J."/>
            <person name="Cuomo C.A."/>
            <person name="van Kan J.A."/>
            <person name="Viaud M."/>
            <person name="Benito E.P."/>
            <person name="Couloux A."/>
            <person name="Coutinho P.M."/>
            <person name="de Vries R.P."/>
            <person name="Dyer P.S."/>
            <person name="Fillinger S."/>
            <person name="Fournier E."/>
            <person name="Gout L."/>
            <person name="Hahn M."/>
            <person name="Kohn L."/>
            <person name="Lapalu N."/>
            <person name="Plummer K.M."/>
            <person name="Pradier J.M."/>
            <person name="Quevillon E."/>
            <person name="Sharon A."/>
            <person name="Simon A."/>
            <person name="ten Have A."/>
            <person name="Tudzynski B."/>
            <person name="Tudzynski P."/>
            <person name="Wincker P."/>
            <person name="Andrew M."/>
            <person name="Anthouard V."/>
            <person name="Beever R.E."/>
            <person name="Beffa R."/>
            <person name="Benoit I."/>
            <person name="Bouzid O."/>
            <person name="Brault B."/>
            <person name="Chen Z."/>
            <person name="Choquer M."/>
            <person name="Collemare J."/>
            <person name="Cotton P."/>
            <person name="Danchin E.G."/>
            <person name="Da Silva C."/>
            <person name="Gautier A."/>
            <person name="Giraud C."/>
            <person name="Giraud T."/>
            <person name="Gonzalez C."/>
            <person name="Grossetete S."/>
            <person name="Guldener U."/>
            <person name="Henrissat B."/>
            <person name="Howlett B.J."/>
            <person name="Kodira C."/>
            <person name="Kretschmer M."/>
            <person name="Lappartient A."/>
            <person name="Leroch M."/>
            <person name="Levis C."/>
            <person name="Mauceli E."/>
            <person name="Neuveglise C."/>
            <person name="Oeser B."/>
            <person name="Pearson M."/>
            <person name="Poulain J."/>
            <person name="Poussereau N."/>
            <person name="Quesneville H."/>
            <person name="Rascle C."/>
            <person name="Schumacher J."/>
            <person name="Segurens B."/>
            <person name="Sexton A."/>
            <person name="Silva E."/>
            <person name="Sirven C."/>
            <person name="Soanes D.M."/>
            <person name="Talbot N.J."/>
            <person name="Templeton M."/>
            <person name="Yandava C."/>
            <person name="Yarden O."/>
            <person name="Zeng Q."/>
            <person name="Rollins J.A."/>
            <person name="Lebrun M.H."/>
            <person name="Dickman M."/>
        </authorList>
    </citation>
    <scope>NUCLEOTIDE SEQUENCE [LARGE SCALE GENOMIC DNA]</scope>
    <source>
        <strain evidence="2">ATCC 18683 / 1980 / Ss-1</strain>
    </source>
</reference>
<keyword evidence="2" id="KW-1185">Reference proteome</keyword>
<dbReference type="GeneID" id="5492507"/>